<dbReference type="OrthoDB" id="546764at2759"/>
<reference evidence="7 8" key="1">
    <citation type="journal article" date="2018" name="Sci. Rep.">
        <title>Genomic signatures of local adaptation to the degree of environmental predictability in rotifers.</title>
        <authorList>
            <person name="Franch-Gras L."/>
            <person name="Hahn C."/>
            <person name="Garcia-Roger E.M."/>
            <person name="Carmona M.J."/>
            <person name="Serra M."/>
            <person name="Gomez A."/>
        </authorList>
    </citation>
    <scope>NUCLEOTIDE SEQUENCE [LARGE SCALE GENOMIC DNA]</scope>
    <source>
        <strain evidence="7">HYR1</strain>
    </source>
</reference>
<feature type="compositionally biased region" description="Basic residues" evidence="4">
    <location>
        <begin position="701"/>
        <end position="711"/>
    </location>
</feature>
<comment type="caution">
    <text evidence="7">The sequence shown here is derived from an EMBL/GenBank/DDBJ whole genome shotgun (WGS) entry which is preliminary data.</text>
</comment>
<feature type="compositionally biased region" description="Low complexity" evidence="4">
    <location>
        <begin position="645"/>
        <end position="664"/>
    </location>
</feature>
<dbReference type="Pfam" id="PF08190">
    <property type="entry name" value="PIH1"/>
    <property type="match status" value="1"/>
</dbReference>
<evidence type="ECO:0000313" key="7">
    <source>
        <dbReference type="EMBL" id="RNA16349.1"/>
    </source>
</evidence>
<dbReference type="InterPro" id="IPR034727">
    <property type="entry name" value="Kintoun"/>
</dbReference>
<comment type="similarity">
    <text evidence="3">Belongs to the PIH1 family. Kintoun subfamily.</text>
</comment>
<feature type="region of interest" description="Disordered" evidence="4">
    <location>
        <begin position="687"/>
        <end position="723"/>
    </location>
</feature>
<feature type="compositionally biased region" description="Polar residues" evidence="4">
    <location>
        <begin position="739"/>
        <end position="760"/>
    </location>
</feature>
<feature type="domain" description="PIH1 N-terminal" evidence="5">
    <location>
        <begin position="42"/>
        <end position="205"/>
    </location>
</feature>
<dbReference type="AlphaFoldDB" id="A0A3M7QYQ1"/>
<feature type="domain" description="PIH1D1/2/3 CS-like" evidence="6">
    <location>
        <begin position="259"/>
        <end position="360"/>
    </location>
</feature>
<dbReference type="HAMAP" id="MF_03069">
    <property type="entry name" value="Kintoun"/>
    <property type="match status" value="1"/>
</dbReference>
<organism evidence="7 8">
    <name type="scientific">Brachionus plicatilis</name>
    <name type="common">Marine rotifer</name>
    <name type="synonym">Brachionus muelleri</name>
    <dbReference type="NCBI Taxonomy" id="10195"/>
    <lineage>
        <taxon>Eukaryota</taxon>
        <taxon>Metazoa</taxon>
        <taxon>Spiralia</taxon>
        <taxon>Gnathifera</taxon>
        <taxon>Rotifera</taxon>
        <taxon>Eurotatoria</taxon>
        <taxon>Monogononta</taxon>
        <taxon>Pseudotrocha</taxon>
        <taxon>Ploima</taxon>
        <taxon>Brachionidae</taxon>
        <taxon>Brachionus</taxon>
    </lineage>
</organism>
<dbReference type="Pfam" id="PF18201">
    <property type="entry name" value="PIH1_CS"/>
    <property type="match status" value="1"/>
</dbReference>
<evidence type="ECO:0000259" key="6">
    <source>
        <dbReference type="Pfam" id="PF18201"/>
    </source>
</evidence>
<evidence type="ECO:0000256" key="3">
    <source>
        <dbReference type="HAMAP-Rule" id="MF_03069"/>
    </source>
</evidence>
<evidence type="ECO:0000256" key="2">
    <source>
        <dbReference type="ARBA" id="ARBA00024190"/>
    </source>
</evidence>
<evidence type="ECO:0000256" key="4">
    <source>
        <dbReference type="SAM" id="MobiDB-lite"/>
    </source>
</evidence>
<feature type="region of interest" description="Disordered" evidence="4">
    <location>
        <begin position="201"/>
        <end position="220"/>
    </location>
</feature>
<dbReference type="PANTHER" id="PTHR22997">
    <property type="entry name" value="PIH1 DOMAIN-CONTAINING PROTEIN 1"/>
    <property type="match status" value="1"/>
</dbReference>
<sequence length="823" mass="94372">MSSNLKNKFDELNMTQDEIKRFTEAMKKEEFRKLLVEYAEEISDPKNRELYEQEITKLEEERGMDVVFIHPEPGYCIKTSQDGGKKCFINICKNSSIQKPTAKRDYNNNKGGLYWQIPHSCSPAREDTDKSNKEVCKVYDVVFHPDAYRMGETSQRFNDLLKDSAMDTIEKNFSVRLDKVNAKILKNISFKGKPTASVIRRPKSGFDLNSDKTSSSTQDPVEKIVDELKVEYLKSQRDKATKKMDEKPIYQNEPIEDKFTKPIYKIIYTGQADIQDYVNTIAKNCIESTRPKEIKISIELPLCKSSADVILDIFEKRLYLESSNPFYKLDLNLSYPINEKEAKAKFDKSKKTLNVILPVIPFTSKIENQFEKLEESVAEKNEVVTLPETSPSLPEIEPSLCPVEENSTDIVQQVKYLLPSEYQITQFVDSLQICIQQENYNQDSIKIQKISQNSLLLYFECISQSGSYLTYYRAHFNFFKNDHIYSFKISDQEFLKNIKITPLKTKFEIEIPNSDDDDDGCLTCLVSSTQIEEFKKDLDTSSKLIQIYNVKKEPRKNETSVSNSDQSNFDCKKKFITNFQNITPQEDSDDENNLNFHIACDDEDEQTSSSTDFKGLSNQLDENSCSNSSINGSSLKSILKKSRSISEGEGSIRSSIESNSNEGSQELCSMKKTVSFSKQVVRNIFKPGSTITGMKKPSSSKNKKKNQKRNRTLSDPCHSNDQISNDLIQQQIRFRQRGFSESSDDVTNSAESISEIDSLTNNQARRKNKKGKKKNQAKEEKNEFDMEKMIQLKSQGILPIDDQSDHKTGCAFKFKNKIAQDLD</sequence>
<comment type="subcellular location">
    <subcellularLocation>
        <location evidence="3">Cytoplasm</location>
    </subcellularLocation>
    <subcellularLocation>
        <location evidence="2">Dynein axonemal particle</location>
    </subcellularLocation>
</comment>
<dbReference type="InterPro" id="IPR050734">
    <property type="entry name" value="PIH1/Kintoun_subfamily"/>
</dbReference>
<accession>A0A3M7QYQ1</accession>
<dbReference type="InterPro" id="IPR012981">
    <property type="entry name" value="PIH1_N"/>
</dbReference>
<feature type="compositionally biased region" description="Basic residues" evidence="4">
    <location>
        <begin position="764"/>
        <end position="775"/>
    </location>
</feature>
<dbReference type="GO" id="GO:0060285">
    <property type="term" value="P:cilium-dependent cell motility"/>
    <property type="evidence" value="ECO:0007669"/>
    <property type="project" value="UniProtKB-UniRule"/>
</dbReference>
<keyword evidence="8" id="KW-1185">Reference proteome</keyword>
<dbReference type="PANTHER" id="PTHR22997:SF3">
    <property type="entry name" value="PROTEIN KINTOUN"/>
    <property type="match status" value="1"/>
</dbReference>
<keyword evidence="1 3" id="KW-0963">Cytoplasm</keyword>
<gene>
    <name evidence="7" type="ORF">BpHYR1_053576</name>
</gene>
<evidence type="ECO:0000259" key="5">
    <source>
        <dbReference type="Pfam" id="PF08190"/>
    </source>
</evidence>
<feature type="region of interest" description="Disordered" evidence="4">
    <location>
        <begin position="603"/>
        <end position="664"/>
    </location>
</feature>
<name>A0A3M7QYQ1_BRAPC</name>
<proteinExistence type="inferred from homology"/>
<feature type="region of interest" description="Disordered" evidence="4">
    <location>
        <begin position="738"/>
        <end position="783"/>
    </location>
</feature>
<dbReference type="GO" id="GO:0120293">
    <property type="term" value="C:dynein axonemal particle"/>
    <property type="evidence" value="ECO:0007669"/>
    <property type="project" value="UniProtKB-SubCell"/>
</dbReference>
<evidence type="ECO:0000313" key="8">
    <source>
        <dbReference type="Proteomes" id="UP000276133"/>
    </source>
</evidence>
<feature type="compositionally biased region" description="Low complexity" evidence="4">
    <location>
        <begin position="623"/>
        <end position="637"/>
    </location>
</feature>
<comment type="function">
    <text evidence="3">Required for cytoplasmic pre-assembly of axonemal dyneins, thereby playing a central role in motility in cilia and flagella. Involved in pre-assembly of dynein arm complexes in the cytoplasm before intraflagellar transport loads them for the ciliary compartment.</text>
</comment>
<dbReference type="InterPro" id="IPR041442">
    <property type="entry name" value="PIH1D1/2/3_CS-like"/>
</dbReference>
<protein>
    <recommendedName>
        <fullName evidence="3">Protein kintoun</fullName>
    </recommendedName>
    <alternativeName>
        <fullName evidence="3">Dynein assembly factor 2, axonemal homolog</fullName>
    </alternativeName>
</protein>
<dbReference type="Proteomes" id="UP000276133">
    <property type="component" value="Unassembled WGS sequence"/>
</dbReference>
<dbReference type="EMBL" id="REGN01004727">
    <property type="protein sequence ID" value="RNA16349.1"/>
    <property type="molecule type" value="Genomic_DNA"/>
</dbReference>
<dbReference type="STRING" id="10195.A0A3M7QYQ1"/>
<dbReference type="GO" id="GO:0070286">
    <property type="term" value="P:axonemal dynein complex assembly"/>
    <property type="evidence" value="ECO:0007669"/>
    <property type="project" value="UniProtKB-UniRule"/>
</dbReference>
<evidence type="ECO:0000256" key="1">
    <source>
        <dbReference type="ARBA" id="ARBA00022490"/>
    </source>
</evidence>